<keyword evidence="1" id="KW-0175">Coiled coil</keyword>
<evidence type="ECO:0000256" key="1">
    <source>
        <dbReference type="SAM" id="Coils"/>
    </source>
</evidence>
<evidence type="ECO:0000313" key="3">
    <source>
        <dbReference type="EMBL" id="OGI77861.1"/>
    </source>
</evidence>
<gene>
    <name evidence="3" type="ORF">A3D42_01470</name>
</gene>
<dbReference type="EMBL" id="MFUE01000009">
    <property type="protein sequence ID" value="OGI77861.1"/>
    <property type="molecule type" value="Genomic_DNA"/>
</dbReference>
<accession>A0A1F6W7J4</accession>
<dbReference type="Proteomes" id="UP000177777">
    <property type="component" value="Unassembled WGS sequence"/>
</dbReference>
<dbReference type="InterPro" id="IPR014717">
    <property type="entry name" value="Transl_elong_EF1B/ribsomal_bS6"/>
</dbReference>
<dbReference type="STRING" id="1801754.A3D42_01470"/>
<sequence>MFKFITPVILITISIAVFFTFTGPLYQDVSSIRRESESYNEALGNSKTLENERDKLTQKYNSLGGENLDRLKKMVPSTVDNIRLVLEIEKLAMAYGMGLKDVRYDTVEKSPAEDGIVVEDMALFEESLKDYGVWNLEFSIEGTYDNFMNFLKDLENNLRLVDVVSIDFSSGSSVGGASSNLYKYSFNIKTYWLKN</sequence>
<dbReference type="Gene3D" id="3.30.70.60">
    <property type="match status" value="1"/>
</dbReference>
<organism evidence="3 4">
    <name type="scientific">Candidatus Nomurabacteria bacterium RIFCSPHIGHO2_02_FULL_41_18</name>
    <dbReference type="NCBI Taxonomy" id="1801754"/>
    <lineage>
        <taxon>Bacteria</taxon>
        <taxon>Candidatus Nomuraibacteriota</taxon>
    </lineage>
</organism>
<proteinExistence type="predicted"/>
<keyword evidence="2" id="KW-1133">Transmembrane helix</keyword>
<name>A0A1F6W7J4_9BACT</name>
<keyword evidence="2" id="KW-0812">Transmembrane</keyword>
<comment type="caution">
    <text evidence="3">The sequence shown here is derived from an EMBL/GenBank/DDBJ whole genome shotgun (WGS) entry which is preliminary data.</text>
</comment>
<feature type="transmembrane region" description="Helical" evidence="2">
    <location>
        <begin position="6"/>
        <end position="26"/>
    </location>
</feature>
<reference evidence="3 4" key="1">
    <citation type="journal article" date="2016" name="Nat. Commun.">
        <title>Thousands of microbial genomes shed light on interconnected biogeochemical processes in an aquifer system.</title>
        <authorList>
            <person name="Anantharaman K."/>
            <person name="Brown C.T."/>
            <person name="Hug L.A."/>
            <person name="Sharon I."/>
            <person name="Castelle C.J."/>
            <person name="Probst A.J."/>
            <person name="Thomas B.C."/>
            <person name="Singh A."/>
            <person name="Wilkins M.J."/>
            <person name="Karaoz U."/>
            <person name="Brodie E.L."/>
            <person name="Williams K.H."/>
            <person name="Hubbard S.S."/>
            <person name="Banfield J.F."/>
        </authorList>
    </citation>
    <scope>NUCLEOTIDE SEQUENCE [LARGE SCALE GENOMIC DNA]</scope>
</reference>
<dbReference type="AlphaFoldDB" id="A0A1F6W7J4"/>
<keyword evidence="2" id="KW-0472">Membrane</keyword>
<evidence type="ECO:0000313" key="4">
    <source>
        <dbReference type="Proteomes" id="UP000177777"/>
    </source>
</evidence>
<protein>
    <recommendedName>
        <fullName evidence="5">Type 4a pilus biogenesis protein PilO</fullName>
    </recommendedName>
</protein>
<evidence type="ECO:0008006" key="5">
    <source>
        <dbReference type="Google" id="ProtNLM"/>
    </source>
</evidence>
<feature type="coiled-coil region" evidence="1">
    <location>
        <begin position="39"/>
        <end position="66"/>
    </location>
</feature>
<evidence type="ECO:0000256" key="2">
    <source>
        <dbReference type="SAM" id="Phobius"/>
    </source>
</evidence>